<dbReference type="InterPro" id="IPR006501">
    <property type="entry name" value="Pectinesterase_inhib_dom"/>
</dbReference>
<dbReference type="Pfam" id="PF04043">
    <property type="entry name" value="PMEI"/>
    <property type="match status" value="1"/>
</dbReference>
<organism evidence="3">
    <name type="scientific">Sesamum latifolium</name>
    <dbReference type="NCBI Taxonomy" id="2727402"/>
    <lineage>
        <taxon>Eukaryota</taxon>
        <taxon>Viridiplantae</taxon>
        <taxon>Streptophyta</taxon>
        <taxon>Embryophyta</taxon>
        <taxon>Tracheophyta</taxon>
        <taxon>Spermatophyta</taxon>
        <taxon>Magnoliopsida</taxon>
        <taxon>eudicotyledons</taxon>
        <taxon>Gunneridae</taxon>
        <taxon>Pentapetalae</taxon>
        <taxon>asterids</taxon>
        <taxon>lamiids</taxon>
        <taxon>Lamiales</taxon>
        <taxon>Pedaliaceae</taxon>
        <taxon>Sesamum</taxon>
    </lineage>
</organism>
<dbReference type="InterPro" id="IPR035513">
    <property type="entry name" value="Invertase/methylesterase_inhib"/>
</dbReference>
<feature type="domain" description="Pectinesterase inhibitor" evidence="2">
    <location>
        <begin position="30"/>
        <end position="131"/>
    </location>
</feature>
<feature type="signal peptide" evidence="1">
    <location>
        <begin position="1"/>
        <end position="26"/>
    </location>
</feature>
<accession>A0AAW2VTJ9</accession>
<comment type="caution">
    <text evidence="3">The sequence shown here is derived from an EMBL/GenBank/DDBJ whole genome shotgun (WGS) entry which is preliminary data.</text>
</comment>
<dbReference type="AlphaFoldDB" id="A0AAW2VTJ9"/>
<protein>
    <recommendedName>
        <fullName evidence="2">Pectinesterase inhibitor domain-containing protein</fullName>
    </recommendedName>
</protein>
<evidence type="ECO:0000313" key="3">
    <source>
        <dbReference type="EMBL" id="KAL0432592.1"/>
    </source>
</evidence>
<sequence length="250" mass="27041">MSSASFFLLASISLALLWSSPVFVESDPRADAQAAAQQSIAATQAVIQAVKSVATGGNKQIVKTCIQTSNDAIGNLNEVKSQLPRARDPFSIDTLKTKASAAVSNVGTCDDEFGASEPPQVKAATQKAIALISKLLQILNSLPRISTFFQAQLGLSHSNTWRSIWDCRDLLAASIRWKVGDGSSISILGHPWLRRQTMFQLIGCPANISEGTKVASLITSEHEWNEYLIRTEFCSLDADCIYKLLLVDLG</sequence>
<dbReference type="SUPFAM" id="SSF101148">
    <property type="entry name" value="Plant invertase/pectin methylesterase inhibitor"/>
    <property type="match status" value="1"/>
</dbReference>
<proteinExistence type="predicted"/>
<dbReference type="GO" id="GO:0004857">
    <property type="term" value="F:enzyme inhibitor activity"/>
    <property type="evidence" value="ECO:0007669"/>
    <property type="project" value="InterPro"/>
</dbReference>
<dbReference type="EMBL" id="JACGWN010000009">
    <property type="protein sequence ID" value="KAL0432592.1"/>
    <property type="molecule type" value="Genomic_DNA"/>
</dbReference>
<gene>
    <name evidence="3" type="ORF">Slati_2593500</name>
</gene>
<reference evidence="3" key="2">
    <citation type="journal article" date="2024" name="Plant">
        <title>Genomic evolution and insights into agronomic trait innovations of Sesamum species.</title>
        <authorList>
            <person name="Miao H."/>
            <person name="Wang L."/>
            <person name="Qu L."/>
            <person name="Liu H."/>
            <person name="Sun Y."/>
            <person name="Le M."/>
            <person name="Wang Q."/>
            <person name="Wei S."/>
            <person name="Zheng Y."/>
            <person name="Lin W."/>
            <person name="Duan Y."/>
            <person name="Cao H."/>
            <person name="Xiong S."/>
            <person name="Wang X."/>
            <person name="Wei L."/>
            <person name="Li C."/>
            <person name="Ma Q."/>
            <person name="Ju M."/>
            <person name="Zhao R."/>
            <person name="Li G."/>
            <person name="Mu C."/>
            <person name="Tian Q."/>
            <person name="Mei H."/>
            <person name="Zhang T."/>
            <person name="Gao T."/>
            <person name="Zhang H."/>
        </authorList>
    </citation>
    <scope>NUCLEOTIDE SEQUENCE</scope>
    <source>
        <strain evidence="3">KEN1</strain>
    </source>
</reference>
<feature type="chain" id="PRO_5043498161" description="Pectinesterase inhibitor domain-containing protein" evidence="1">
    <location>
        <begin position="27"/>
        <end position="250"/>
    </location>
</feature>
<evidence type="ECO:0000256" key="1">
    <source>
        <dbReference type="SAM" id="SignalP"/>
    </source>
</evidence>
<dbReference type="Gene3D" id="1.20.140.40">
    <property type="entry name" value="Invertase/pectin methylesterase inhibitor family protein"/>
    <property type="match status" value="1"/>
</dbReference>
<evidence type="ECO:0000259" key="2">
    <source>
        <dbReference type="Pfam" id="PF04043"/>
    </source>
</evidence>
<name>A0AAW2VTJ9_9LAMI</name>
<keyword evidence="1" id="KW-0732">Signal</keyword>
<reference evidence="3" key="1">
    <citation type="submission" date="2020-06" db="EMBL/GenBank/DDBJ databases">
        <authorList>
            <person name="Li T."/>
            <person name="Hu X."/>
            <person name="Zhang T."/>
            <person name="Song X."/>
            <person name="Zhang H."/>
            <person name="Dai N."/>
            <person name="Sheng W."/>
            <person name="Hou X."/>
            <person name="Wei L."/>
        </authorList>
    </citation>
    <scope>NUCLEOTIDE SEQUENCE</scope>
    <source>
        <strain evidence="3">KEN1</strain>
        <tissue evidence="3">Leaf</tissue>
    </source>
</reference>